<sequence>MEKDYLIRLEQPADYRKTEAMVREAFWNVYRPGCYEHYVLHVLRKSREFVPQLNLVMEKDHQIIGQICFVKAKMVDKNGNEVPVLTFGPLSIAPAYQRKGYGKKLLDYGIAQARKWGASALCIEGNLAFYKHAGFEVAATKGIRYAGEPENGELPYFLAKELREGFFEQVQGALYYTPSAYYVSESDVNKFDQQFPPKEKRVLPGQLA</sequence>
<evidence type="ECO:0000313" key="3">
    <source>
        <dbReference type="Proteomes" id="UP001280897"/>
    </source>
</evidence>
<dbReference type="Pfam" id="PF00583">
    <property type="entry name" value="Acetyltransf_1"/>
    <property type="match status" value="1"/>
</dbReference>
<dbReference type="AlphaFoldDB" id="A0AAN5Y6T9"/>
<accession>A0AAN5Y6T9</accession>
<reference evidence="2" key="2">
    <citation type="submission" date="2023-10" db="EMBL/GenBank/DDBJ databases">
        <authorList>
            <person name="Khurajog B."/>
        </authorList>
    </citation>
    <scope>NUCLEOTIDE SEQUENCE</scope>
    <source>
        <strain evidence="2">BF9</strain>
    </source>
</reference>
<dbReference type="EMBL" id="JAWJAV010000004">
    <property type="protein sequence ID" value="MDV2621535.1"/>
    <property type="molecule type" value="Genomic_DNA"/>
</dbReference>
<dbReference type="Gene3D" id="3.40.630.30">
    <property type="match status" value="1"/>
</dbReference>
<dbReference type="InterPro" id="IPR016181">
    <property type="entry name" value="Acyl_CoA_acyltransferase"/>
</dbReference>
<gene>
    <name evidence="2" type="ORF">R0G89_07280</name>
</gene>
<organism evidence="2 3">
    <name type="scientific">Pediococcus acidilactici</name>
    <dbReference type="NCBI Taxonomy" id="1254"/>
    <lineage>
        <taxon>Bacteria</taxon>
        <taxon>Bacillati</taxon>
        <taxon>Bacillota</taxon>
        <taxon>Bacilli</taxon>
        <taxon>Lactobacillales</taxon>
        <taxon>Lactobacillaceae</taxon>
        <taxon>Pediococcus</taxon>
        <taxon>Pediococcus acidilactici group</taxon>
    </lineage>
</organism>
<feature type="domain" description="N-acetyltransferase" evidence="1">
    <location>
        <begin position="5"/>
        <end position="163"/>
    </location>
</feature>
<dbReference type="PANTHER" id="PTHR43617:SF38">
    <property type="entry name" value="N-ACETYLTRANSFERASE DOMAIN-CONTAINING PROTEIN"/>
    <property type="match status" value="1"/>
</dbReference>
<dbReference type="EC" id="2.3.1.-" evidence="2"/>
<reference evidence="2" key="1">
    <citation type="journal article" date="2023" name="PeerJ">
        <title>Selection and evaluation of lactic acid bacteria from chicken feces in Thailand as potential probiotics.</title>
        <authorList>
            <person name="Khurajog B."/>
            <person name="Disastra Y."/>
            <person name="Lawwyne L.D."/>
            <person name="Sirichokchatchawan W."/>
            <person name="Niyomtham W."/>
            <person name="Yindee J."/>
            <person name="Hampson D.J."/>
            <person name="Prapasarakul N."/>
        </authorList>
    </citation>
    <scope>NUCLEOTIDE SEQUENCE</scope>
    <source>
        <strain evidence="2">BF9</strain>
    </source>
</reference>
<keyword evidence="2" id="KW-0012">Acyltransferase</keyword>
<proteinExistence type="predicted"/>
<dbReference type="GeneID" id="57366326"/>
<dbReference type="SUPFAM" id="SSF55729">
    <property type="entry name" value="Acyl-CoA N-acyltransferases (Nat)"/>
    <property type="match status" value="1"/>
</dbReference>
<dbReference type="PROSITE" id="PS51186">
    <property type="entry name" value="GNAT"/>
    <property type="match status" value="1"/>
</dbReference>
<dbReference type="Proteomes" id="UP001280897">
    <property type="component" value="Unassembled WGS sequence"/>
</dbReference>
<name>A0AAN5Y6T9_PEDAC</name>
<dbReference type="PANTHER" id="PTHR43617">
    <property type="entry name" value="L-AMINO ACID N-ACETYLTRANSFERASE"/>
    <property type="match status" value="1"/>
</dbReference>
<dbReference type="InterPro" id="IPR000182">
    <property type="entry name" value="GNAT_dom"/>
</dbReference>
<dbReference type="RefSeq" id="WP_024862997.1">
    <property type="nucleotide sequence ID" value="NZ_CP035151.1"/>
</dbReference>
<dbReference type="InterPro" id="IPR050276">
    <property type="entry name" value="MshD_Acetyltransferase"/>
</dbReference>
<keyword evidence="2" id="KW-0808">Transferase</keyword>
<evidence type="ECO:0000259" key="1">
    <source>
        <dbReference type="PROSITE" id="PS51186"/>
    </source>
</evidence>
<comment type="caution">
    <text evidence="2">The sequence shown here is derived from an EMBL/GenBank/DDBJ whole genome shotgun (WGS) entry which is preliminary data.</text>
</comment>
<dbReference type="GO" id="GO:0016747">
    <property type="term" value="F:acyltransferase activity, transferring groups other than amino-acyl groups"/>
    <property type="evidence" value="ECO:0007669"/>
    <property type="project" value="InterPro"/>
</dbReference>
<evidence type="ECO:0000313" key="2">
    <source>
        <dbReference type="EMBL" id="MDV2621535.1"/>
    </source>
</evidence>
<dbReference type="CDD" id="cd04301">
    <property type="entry name" value="NAT_SF"/>
    <property type="match status" value="1"/>
</dbReference>
<protein>
    <submittedName>
        <fullName evidence="2">N-acetyltransferase</fullName>
        <ecNumber evidence="2">2.3.1.-</ecNumber>
    </submittedName>
</protein>